<dbReference type="EMBL" id="JANIAA010000005">
    <property type="protein sequence ID" value="MCQ8189013.1"/>
    <property type="molecule type" value="Genomic_DNA"/>
</dbReference>
<sequence>MASAGRPELPDGEDSGAFIKSFGLQIKLLRERAGLTQAELGSRVGYGADQIAAVEQGRRIPKPELIDKADEVLGAGGLLKAMKGEVARARYPAFFRNTARLEGQAVELHVYATQAVPGLLQTEDYARAVCAMWRPLLDDDTIEQRVASRLVRQEIFSRVPAPLMSFVIEEVVLQRPFGGDSVLRGQLEQILLIGQKRHVVIQVMPTGREEHAGLAGPFTLMETGSGQRTAYAEVQSTSRLHTERNTVRELEATYGIIRAQALTPRESLTLVEKLLGEL</sequence>
<dbReference type="PROSITE" id="PS50943">
    <property type="entry name" value="HTH_CROC1"/>
    <property type="match status" value="1"/>
</dbReference>
<dbReference type="InterPro" id="IPR010982">
    <property type="entry name" value="Lambda_DNA-bd_dom_sf"/>
</dbReference>
<dbReference type="Gene3D" id="1.10.260.40">
    <property type="entry name" value="lambda repressor-like DNA-binding domains"/>
    <property type="match status" value="1"/>
</dbReference>
<feature type="domain" description="HTH cro/C1-type" evidence="1">
    <location>
        <begin position="26"/>
        <end position="79"/>
    </location>
</feature>
<dbReference type="RefSeq" id="WP_256650140.1">
    <property type="nucleotide sequence ID" value="NZ_JANIAA010000005.1"/>
</dbReference>
<evidence type="ECO:0000259" key="1">
    <source>
        <dbReference type="PROSITE" id="PS50943"/>
    </source>
</evidence>
<gene>
    <name evidence="2" type="ORF">NP777_12230</name>
</gene>
<evidence type="ECO:0000313" key="2">
    <source>
        <dbReference type="EMBL" id="MCQ8189013.1"/>
    </source>
</evidence>
<organism evidence="2 3">
    <name type="scientific">Streptomyces rugosispiralis</name>
    <dbReference type="NCBI Taxonomy" id="2967341"/>
    <lineage>
        <taxon>Bacteria</taxon>
        <taxon>Bacillati</taxon>
        <taxon>Actinomycetota</taxon>
        <taxon>Actinomycetes</taxon>
        <taxon>Kitasatosporales</taxon>
        <taxon>Streptomycetaceae</taxon>
        <taxon>Streptomyces</taxon>
    </lineage>
</organism>
<name>A0ABT1UW42_9ACTN</name>
<dbReference type="CDD" id="cd00093">
    <property type="entry name" value="HTH_XRE"/>
    <property type="match status" value="1"/>
</dbReference>
<evidence type="ECO:0000313" key="3">
    <source>
        <dbReference type="Proteomes" id="UP001204746"/>
    </source>
</evidence>
<protein>
    <submittedName>
        <fullName evidence="2">Helix-turn-helix transcriptional regulator</fullName>
    </submittedName>
</protein>
<dbReference type="SMART" id="SM00530">
    <property type="entry name" value="HTH_XRE"/>
    <property type="match status" value="1"/>
</dbReference>
<keyword evidence="3" id="KW-1185">Reference proteome</keyword>
<dbReference type="Pfam" id="PF13560">
    <property type="entry name" value="HTH_31"/>
    <property type="match status" value="1"/>
</dbReference>
<dbReference type="Pfam" id="PF19054">
    <property type="entry name" value="DUF5753"/>
    <property type="match status" value="1"/>
</dbReference>
<reference evidence="2 3" key="1">
    <citation type="submission" date="2022-07" db="EMBL/GenBank/DDBJ databases">
        <authorList>
            <person name="Phongsopitanun W."/>
            <person name="Tanasupawat S."/>
        </authorList>
    </citation>
    <scope>NUCLEOTIDE SEQUENCE [LARGE SCALE GENOMIC DNA]</scope>
    <source>
        <strain evidence="2 3">RCU-064</strain>
    </source>
</reference>
<dbReference type="Proteomes" id="UP001204746">
    <property type="component" value="Unassembled WGS sequence"/>
</dbReference>
<dbReference type="SUPFAM" id="SSF47413">
    <property type="entry name" value="lambda repressor-like DNA-binding domains"/>
    <property type="match status" value="1"/>
</dbReference>
<proteinExistence type="predicted"/>
<dbReference type="InterPro" id="IPR001387">
    <property type="entry name" value="Cro/C1-type_HTH"/>
</dbReference>
<accession>A0ABT1UW42</accession>
<comment type="caution">
    <text evidence="2">The sequence shown here is derived from an EMBL/GenBank/DDBJ whole genome shotgun (WGS) entry which is preliminary data.</text>
</comment>
<dbReference type="InterPro" id="IPR043917">
    <property type="entry name" value="DUF5753"/>
</dbReference>